<evidence type="ECO:0000259" key="6">
    <source>
        <dbReference type="Pfam" id="PF02668"/>
    </source>
</evidence>
<evidence type="ECO:0000313" key="7">
    <source>
        <dbReference type="EMBL" id="USG62585.1"/>
    </source>
</evidence>
<sequence>MVRLQKLTGFMGAEIEGADLRQPISAKLHTFLHLALRDHQVVILRDQTLNCDQHKHFTEVFGPLMKLPYVEPLDEDEYIIAVLKEAEEQGTGVFGGEWHSDFSFLENPPAGSVLYAHDVPDVGGDTVWANQVAAYASLPPDLKEFVTGRQAIHVGAPYGVLHAPPEEAQANTSIRMVRNDPSADRETRHPAVLTDPDTDRKSLFLNPIYTKRFEDLSASDSQPILQEIYRHATRPDFSYRHHWRVGDVVIWNNRTCLHYATNDYDGNRRLLHRTTFTGPSPI</sequence>
<feature type="domain" description="TauD/TfdA-like" evidence="6">
    <location>
        <begin position="5"/>
        <end position="275"/>
    </location>
</feature>
<proteinExistence type="inferred from homology"/>
<accession>A0ABY4W5V9</accession>
<keyword evidence="8" id="KW-1185">Reference proteome</keyword>
<keyword evidence="5" id="KW-0408">Iron</keyword>
<dbReference type="InterPro" id="IPR003819">
    <property type="entry name" value="TauD/TfdA-like"/>
</dbReference>
<evidence type="ECO:0000256" key="1">
    <source>
        <dbReference type="ARBA" id="ARBA00005896"/>
    </source>
</evidence>
<dbReference type="Pfam" id="PF02668">
    <property type="entry name" value="TauD"/>
    <property type="match status" value="1"/>
</dbReference>
<organism evidence="7 8">
    <name type="scientific">Sneathiella marina</name>
    <dbReference type="NCBI Taxonomy" id="2950108"/>
    <lineage>
        <taxon>Bacteria</taxon>
        <taxon>Pseudomonadati</taxon>
        <taxon>Pseudomonadota</taxon>
        <taxon>Alphaproteobacteria</taxon>
        <taxon>Sneathiellales</taxon>
        <taxon>Sneathiellaceae</taxon>
        <taxon>Sneathiella</taxon>
    </lineage>
</organism>
<comment type="similarity">
    <text evidence="1">Belongs to the TfdA dioxygenase family.</text>
</comment>
<dbReference type="InterPro" id="IPR042098">
    <property type="entry name" value="TauD-like_sf"/>
</dbReference>
<evidence type="ECO:0000256" key="3">
    <source>
        <dbReference type="ARBA" id="ARBA00022964"/>
    </source>
</evidence>
<evidence type="ECO:0000256" key="5">
    <source>
        <dbReference type="ARBA" id="ARBA00023004"/>
    </source>
</evidence>
<evidence type="ECO:0000256" key="2">
    <source>
        <dbReference type="ARBA" id="ARBA00022723"/>
    </source>
</evidence>
<evidence type="ECO:0000313" key="8">
    <source>
        <dbReference type="Proteomes" id="UP001056291"/>
    </source>
</evidence>
<evidence type="ECO:0000256" key="4">
    <source>
        <dbReference type="ARBA" id="ARBA00023002"/>
    </source>
</evidence>
<dbReference type="RefSeq" id="WP_251936483.1">
    <property type="nucleotide sequence ID" value="NZ_CP098747.1"/>
</dbReference>
<dbReference type="PANTHER" id="PTHR30468">
    <property type="entry name" value="ALPHA-KETOGLUTARATE-DEPENDENT SULFONATE DIOXYGENASE"/>
    <property type="match status" value="1"/>
</dbReference>
<keyword evidence="4" id="KW-0560">Oxidoreductase</keyword>
<reference evidence="7" key="1">
    <citation type="submission" date="2022-06" db="EMBL/GenBank/DDBJ databases">
        <title>Sneathiella actinostolidae sp. nov., isolated from a sea anemonein the Western Pacific Ocean.</title>
        <authorList>
            <person name="Wei M.J."/>
        </authorList>
    </citation>
    <scope>NUCLEOTIDE SEQUENCE</scope>
    <source>
        <strain evidence="7">PHK-P5</strain>
    </source>
</reference>
<dbReference type="EMBL" id="CP098747">
    <property type="protein sequence ID" value="USG62585.1"/>
    <property type="molecule type" value="Genomic_DNA"/>
</dbReference>
<dbReference type="Proteomes" id="UP001056291">
    <property type="component" value="Chromosome"/>
</dbReference>
<gene>
    <name evidence="7" type="ORF">NBZ79_06300</name>
</gene>
<dbReference type="SUPFAM" id="SSF51197">
    <property type="entry name" value="Clavaminate synthase-like"/>
    <property type="match status" value="1"/>
</dbReference>
<keyword evidence="3 7" id="KW-0223">Dioxygenase</keyword>
<dbReference type="GO" id="GO:0051213">
    <property type="term" value="F:dioxygenase activity"/>
    <property type="evidence" value="ECO:0007669"/>
    <property type="project" value="UniProtKB-KW"/>
</dbReference>
<dbReference type="Gene3D" id="3.60.130.10">
    <property type="entry name" value="Clavaminate synthase-like"/>
    <property type="match status" value="1"/>
</dbReference>
<name>A0ABY4W5V9_9PROT</name>
<protein>
    <submittedName>
        <fullName evidence="7">TauD/TfdA family dioxygenase</fullName>
    </submittedName>
</protein>
<dbReference type="InterPro" id="IPR051323">
    <property type="entry name" value="AtsK-like"/>
</dbReference>
<dbReference type="PANTHER" id="PTHR30468:SF1">
    <property type="entry name" value="ALPHA-KETOGLUTARATE-DEPENDENT SULFONATE DIOXYGENASE"/>
    <property type="match status" value="1"/>
</dbReference>
<keyword evidence="2" id="KW-0479">Metal-binding</keyword>